<organism evidence="1 2">
    <name type="scientific">Hymenobacter antarcticus</name>
    <dbReference type="NCBI Taxonomy" id="486270"/>
    <lineage>
        <taxon>Bacteria</taxon>
        <taxon>Pseudomonadati</taxon>
        <taxon>Bacteroidota</taxon>
        <taxon>Cytophagia</taxon>
        <taxon>Cytophagales</taxon>
        <taxon>Hymenobacteraceae</taxon>
        <taxon>Hymenobacter</taxon>
    </lineage>
</organism>
<sequence>MNLSNLFNEIESVDPEIYDRMDARRGVINRFARVGTRLATAAVPVALGGLFNKAYGQKVSSDVLEVLNFALTLEHLESRFYQTAVGTPGLLPAKDKINVIRDHEVQHVKFLQQTITSAGGTPVAEGKYDFTGKGTFPAVFSDYKQFLQVAQAFEDTGVGAYKGQASELKSSNDILTAALRIHSMEARHAAHIRFIRMVNGYAKIKPWIVGDDNSKGTPFERIYQRESDHRQVVINIEGIGGYNVGNAATSSFDEPLHKDEVMAIVKPFLA</sequence>
<proteinExistence type="predicted"/>
<dbReference type="Proteomes" id="UP001501556">
    <property type="component" value="Unassembled WGS sequence"/>
</dbReference>
<evidence type="ECO:0000313" key="1">
    <source>
        <dbReference type="EMBL" id="GAA3969469.1"/>
    </source>
</evidence>
<dbReference type="Gene3D" id="1.20.1260.10">
    <property type="match status" value="1"/>
</dbReference>
<comment type="caution">
    <text evidence="1">The sequence shown here is derived from an EMBL/GenBank/DDBJ whole genome shotgun (WGS) entry which is preliminary data.</text>
</comment>
<dbReference type="InterPro" id="IPR012347">
    <property type="entry name" value="Ferritin-like"/>
</dbReference>
<dbReference type="RefSeq" id="WP_345122519.1">
    <property type="nucleotide sequence ID" value="NZ_BAABDI010000007.1"/>
</dbReference>
<protein>
    <recommendedName>
        <fullName evidence="3">Ferritin-like domain-containing protein</fullName>
    </recommendedName>
</protein>
<dbReference type="SUPFAM" id="SSF47240">
    <property type="entry name" value="Ferritin-like"/>
    <property type="match status" value="1"/>
</dbReference>
<dbReference type="InterPro" id="IPR009078">
    <property type="entry name" value="Ferritin-like_SF"/>
</dbReference>
<accession>A0ABP7PQD7</accession>
<keyword evidence="2" id="KW-1185">Reference proteome</keyword>
<evidence type="ECO:0000313" key="2">
    <source>
        <dbReference type="Proteomes" id="UP001501556"/>
    </source>
</evidence>
<dbReference type="Pfam" id="PF13668">
    <property type="entry name" value="Ferritin_2"/>
    <property type="match status" value="1"/>
</dbReference>
<dbReference type="EMBL" id="BAABDI010000007">
    <property type="protein sequence ID" value="GAA3969469.1"/>
    <property type="molecule type" value="Genomic_DNA"/>
</dbReference>
<evidence type="ECO:0008006" key="3">
    <source>
        <dbReference type="Google" id="ProtNLM"/>
    </source>
</evidence>
<gene>
    <name evidence="1" type="ORF">GCM10022407_14250</name>
</gene>
<dbReference type="CDD" id="cd00657">
    <property type="entry name" value="Ferritin_like"/>
    <property type="match status" value="1"/>
</dbReference>
<reference evidence="2" key="1">
    <citation type="journal article" date="2019" name="Int. J. Syst. Evol. Microbiol.">
        <title>The Global Catalogue of Microorganisms (GCM) 10K type strain sequencing project: providing services to taxonomists for standard genome sequencing and annotation.</title>
        <authorList>
            <consortium name="The Broad Institute Genomics Platform"/>
            <consortium name="The Broad Institute Genome Sequencing Center for Infectious Disease"/>
            <person name="Wu L."/>
            <person name="Ma J."/>
        </authorList>
    </citation>
    <scope>NUCLEOTIDE SEQUENCE [LARGE SCALE GENOMIC DNA]</scope>
    <source>
        <strain evidence="2">JCM 17217</strain>
    </source>
</reference>
<name>A0ABP7PQD7_9BACT</name>